<evidence type="ECO:0000313" key="3">
    <source>
        <dbReference type="Proteomes" id="UP001378960"/>
    </source>
</evidence>
<protein>
    <submittedName>
        <fullName evidence="2">Uncharacterized protein</fullName>
    </submittedName>
</protein>
<comment type="caution">
    <text evidence="2">The sequence shown here is derived from an EMBL/GenBank/DDBJ whole genome shotgun (WGS) entry which is preliminary data.</text>
</comment>
<organism evidence="2 3">
    <name type="scientific">Pichia kluyveri</name>
    <name type="common">Yeast</name>
    <dbReference type="NCBI Taxonomy" id="36015"/>
    <lineage>
        <taxon>Eukaryota</taxon>
        <taxon>Fungi</taxon>
        <taxon>Dikarya</taxon>
        <taxon>Ascomycota</taxon>
        <taxon>Saccharomycotina</taxon>
        <taxon>Pichiomycetes</taxon>
        <taxon>Pichiales</taxon>
        <taxon>Pichiaceae</taxon>
        <taxon>Pichia</taxon>
    </lineage>
</organism>
<dbReference type="EMBL" id="BTGB01000005">
    <property type="protein sequence ID" value="GMM47173.1"/>
    <property type="molecule type" value="Genomic_DNA"/>
</dbReference>
<name>A0AAV5R8P9_PICKL</name>
<evidence type="ECO:0000313" key="2">
    <source>
        <dbReference type="EMBL" id="GMM47173.1"/>
    </source>
</evidence>
<proteinExistence type="predicted"/>
<keyword evidence="3" id="KW-1185">Reference proteome</keyword>
<feature type="chain" id="PRO_5043809009" evidence="1">
    <location>
        <begin position="21"/>
        <end position="164"/>
    </location>
</feature>
<keyword evidence="1" id="KW-0732">Signal</keyword>
<reference evidence="2 3" key="1">
    <citation type="journal article" date="2023" name="Elife">
        <title>Identification of key yeast species and microbe-microbe interactions impacting larval growth of Drosophila in the wild.</title>
        <authorList>
            <person name="Mure A."/>
            <person name="Sugiura Y."/>
            <person name="Maeda R."/>
            <person name="Honda K."/>
            <person name="Sakurai N."/>
            <person name="Takahashi Y."/>
            <person name="Watada M."/>
            <person name="Katoh T."/>
            <person name="Gotoh A."/>
            <person name="Gotoh Y."/>
            <person name="Taniguchi I."/>
            <person name="Nakamura K."/>
            <person name="Hayashi T."/>
            <person name="Katayama T."/>
            <person name="Uemura T."/>
            <person name="Hattori Y."/>
        </authorList>
    </citation>
    <scope>NUCLEOTIDE SEQUENCE [LARGE SCALE GENOMIC DNA]</scope>
    <source>
        <strain evidence="2 3">PK-24</strain>
    </source>
</reference>
<feature type="signal peptide" evidence="1">
    <location>
        <begin position="1"/>
        <end position="20"/>
    </location>
</feature>
<accession>A0AAV5R8P9</accession>
<dbReference type="Proteomes" id="UP001378960">
    <property type="component" value="Unassembled WGS sequence"/>
</dbReference>
<sequence>MFLVIVFVMVVMVAITVVLPQISGVARYTHNPDYDAKKREKRSLVKSEQPEIQSNVYRAPDENFNSDNIDLAKVSGHNGRFGVRATIKKIVQTPITESDIPVKLEIVGEETLKRRVRGERSSGRAVTDPNSYDFNIDDFIEEENKRDEMERRNETLKMYGNADV</sequence>
<gene>
    <name evidence="2" type="ORF">DAPK24_037480</name>
</gene>
<dbReference type="AlphaFoldDB" id="A0AAV5R8P9"/>
<evidence type="ECO:0000256" key="1">
    <source>
        <dbReference type="SAM" id="SignalP"/>
    </source>
</evidence>